<dbReference type="OrthoDB" id="8453614at2"/>
<name>A0A6C1KGS8_XANAU</name>
<accession>A0A6C1KGS8</accession>
<protein>
    <submittedName>
        <fullName evidence="1">Uncharacterized protein</fullName>
    </submittedName>
</protein>
<dbReference type="RefSeq" id="WP_138399158.1">
    <property type="nucleotide sequence ID" value="NZ_JBAFVI010000002.1"/>
</dbReference>
<dbReference type="AlphaFoldDB" id="A0A6C1KGS8"/>
<evidence type="ECO:0000313" key="1">
    <source>
        <dbReference type="EMBL" id="TLX42797.1"/>
    </source>
</evidence>
<reference evidence="1 2" key="1">
    <citation type="submission" date="2019-05" db="EMBL/GenBank/DDBJ databases">
        <authorList>
            <person name="Zhou X."/>
        </authorList>
    </citation>
    <scope>NUCLEOTIDE SEQUENCE [LARGE SCALE GENOMIC DNA]</scope>
    <source>
        <strain evidence="1 2">DSM 432</strain>
    </source>
</reference>
<proteinExistence type="predicted"/>
<evidence type="ECO:0000313" key="2">
    <source>
        <dbReference type="Proteomes" id="UP000305131"/>
    </source>
</evidence>
<dbReference type="GeneID" id="95773584"/>
<dbReference type="Proteomes" id="UP000305131">
    <property type="component" value="Unassembled WGS sequence"/>
</dbReference>
<comment type="caution">
    <text evidence="1">The sequence shown here is derived from an EMBL/GenBank/DDBJ whole genome shotgun (WGS) entry which is preliminary data.</text>
</comment>
<organism evidence="1 2">
    <name type="scientific">Xanthobacter autotrophicus</name>
    <dbReference type="NCBI Taxonomy" id="280"/>
    <lineage>
        <taxon>Bacteria</taxon>
        <taxon>Pseudomonadati</taxon>
        <taxon>Pseudomonadota</taxon>
        <taxon>Alphaproteobacteria</taxon>
        <taxon>Hyphomicrobiales</taxon>
        <taxon>Xanthobacteraceae</taxon>
        <taxon>Xanthobacter</taxon>
    </lineage>
</organism>
<dbReference type="EMBL" id="VAUP01000022">
    <property type="protein sequence ID" value="TLX42797.1"/>
    <property type="molecule type" value="Genomic_DNA"/>
</dbReference>
<sequence length="118" mass="12013">MLLGALLRQLQDERFAQDTLFALGDVTLAGRVAKAGARFGETAADYAAGACARFSDGASDEDWLALMTALERGSDPAATCLRTMIDWSLKQDAAPPPEQGGCGCGGGGGCGGHDHGPG</sequence>
<gene>
    <name evidence="1" type="ORF">FBQ73_08985</name>
</gene>